<keyword evidence="5" id="KW-0812">Transmembrane</keyword>
<keyword evidence="8" id="KW-1133">Transmembrane helix</keyword>
<dbReference type="PANTHER" id="PTHR10485">
    <property type="entry name" value="MITOCHONDRIAL IMPORT INNER MEMBRANE TRANSLOCASE SUBUNIT TIM-17"/>
    <property type="match status" value="1"/>
</dbReference>
<evidence type="ECO:0000256" key="5">
    <source>
        <dbReference type="ARBA" id="ARBA00022692"/>
    </source>
</evidence>
<keyword evidence="9" id="KW-0811">Translocation</keyword>
<evidence type="ECO:0000256" key="9">
    <source>
        <dbReference type="ARBA" id="ARBA00023010"/>
    </source>
</evidence>
<keyword evidence="11" id="KW-0472">Membrane</keyword>
<organism evidence="12 13">
    <name type="scientific">Drosophila yakuba</name>
    <name type="common">Fruit fly</name>
    <dbReference type="NCBI Taxonomy" id="7245"/>
    <lineage>
        <taxon>Eukaryota</taxon>
        <taxon>Metazoa</taxon>
        <taxon>Ecdysozoa</taxon>
        <taxon>Arthropoda</taxon>
        <taxon>Hexapoda</taxon>
        <taxon>Insecta</taxon>
        <taxon>Pterygota</taxon>
        <taxon>Neoptera</taxon>
        <taxon>Endopterygota</taxon>
        <taxon>Diptera</taxon>
        <taxon>Brachycera</taxon>
        <taxon>Muscomorpha</taxon>
        <taxon>Ephydroidea</taxon>
        <taxon>Drosophilidae</taxon>
        <taxon>Drosophila</taxon>
        <taxon>Sophophora</taxon>
    </lineage>
</organism>
<keyword evidence="6" id="KW-0999">Mitochondrion inner membrane</keyword>
<evidence type="ECO:0000256" key="1">
    <source>
        <dbReference type="ARBA" id="ARBA00002959"/>
    </source>
</evidence>
<evidence type="ECO:0000256" key="8">
    <source>
        <dbReference type="ARBA" id="ARBA00022989"/>
    </source>
</evidence>
<evidence type="ECO:0000256" key="11">
    <source>
        <dbReference type="ARBA" id="ARBA00023136"/>
    </source>
</evidence>
<dbReference type="AlphaFoldDB" id="A0A0R1E0S2"/>
<evidence type="ECO:0000256" key="6">
    <source>
        <dbReference type="ARBA" id="ARBA00022792"/>
    </source>
</evidence>
<keyword evidence="12" id="KW-0378">Hydrolase</keyword>
<dbReference type="Proteomes" id="UP000002282">
    <property type="component" value="Chromosome 3R"/>
</dbReference>
<reference evidence="12 13" key="2">
    <citation type="journal article" date="2007" name="PLoS Biol.">
        <title>Principles of genome evolution in the Drosophila melanogaster species group.</title>
        <authorList>
            <person name="Ranz J.M."/>
            <person name="Maurin D."/>
            <person name="Chan Y.S."/>
            <person name="von Grotthuss M."/>
            <person name="Hillier L.W."/>
            <person name="Roote J."/>
            <person name="Ashburner M."/>
            <person name="Bergman C.M."/>
        </authorList>
    </citation>
    <scope>NUCLEOTIDE SEQUENCE [LARGE SCALE GENOMIC DNA]</scope>
    <source>
        <strain evidence="13">Tai18E2 / Tucson 14021-0261.01</strain>
    </source>
</reference>
<dbReference type="OrthoDB" id="2261329at2759"/>
<reference evidence="12 13" key="1">
    <citation type="journal article" date="2007" name="Nature">
        <title>Evolution of genes and genomes on the Drosophila phylogeny.</title>
        <authorList>
            <consortium name="Drosophila 12 Genomes Consortium"/>
            <person name="Clark A.G."/>
            <person name="Eisen M.B."/>
            <person name="Smith D.R."/>
            <person name="Bergman C.M."/>
            <person name="Oliver B."/>
            <person name="Markow T.A."/>
            <person name="Kaufman T.C."/>
            <person name="Kellis M."/>
            <person name="Gelbart W."/>
            <person name="Iyer V.N."/>
            <person name="Pollard D.A."/>
            <person name="Sackton T.B."/>
            <person name="Larracuente A.M."/>
            <person name="Singh N.D."/>
            <person name="Abad J.P."/>
            <person name="Abt D.N."/>
            <person name="Adryan B."/>
            <person name="Aguade M."/>
            <person name="Akashi H."/>
            <person name="Anderson W.W."/>
            <person name="Aquadro C.F."/>
            <person name="Ardell D.H."/>
            <person name="Arguello R."/>
            <person name="Artieri C.G."/>
            <person name="Barbash D.A."/>
            <person name="Barker D."/>
            <person name="Barsanti P."/>
            <person name="Batterham P."/>
            <person name="Batzoglou S."/>
            <person name="Begun D."/>
            <person name="Bhutkar A."/>
            <person name="Blanco E."/>
            <person name="Bosak S.A."/>
            <person name="Bradley R.K."/>
            <person name="Brand A.D."/>
            <person name="Brent M.R."/>
            <person name="Brooks A.N."/>
            <person name="Brown R.H."/>
            <person name="Butlin R.K."/>
            <person name="Caggese C."/>
            <person name="Calvi B.R."/>
            <person name="Bernardo de Carvalho A."/>
            <person name="Caspi A."/>
            <person name="Castrezana S."/>
            <person name="Celniker S.E."/>
            <person name="Chang J.L."/>
            <person name="Chapple C."/>
            <person name="Chatterji S."/>
            <person name="Chinwalla A."/>
            <person name="Civetta A."/>
            <person name="Clifton S.W."/>
            <person name="Comeron J.M."/>
            <person name="Costello J.C."/>
            <person name="Coyne J.A."/>
            <person name="Daub J."/>
            <person name="David R.G."/>
            <person name="Delcher A.L."/>
            <person name="Delehaunty K."/>
            <person name="Do C.B."/>
            <person name="Ebling H."/>
            <person name="Edwards K."/>
            <person name="Eickbush T."/>
            <person name="Evans J.D."/>
            <person name="Filipski A."/>
            <person name="Findeiss S."/>
            <person name="Freyhult E."/>
            <person name="Fulton L."/>
            <person name="Fulton R."/>
            <person name="Garcia A.C."/>
            <person name="Gardiner A."/>
            <person name="Garfield D.A."/>
            <person name="Garvin B.E."/>
            <person name="Gibson G."/>
            <person name="Gilbert D."/>
            <person name="Gnerre S."/>
            <person name="Godfrey J."/>
            <person name="Good R."/>
            <person name="Gotea V."/>
            <person name="Gravely B."/>
            <person name="Greenberg A.J."/>
            <person name="Griffiths-Jones S."/>
            <person name="Gross S."/>
            <person name="Guigo R."/>
            <person name="Gustafson E.A."/>
            <person name="Haerty W."/>
            <person name="Hahn M.W."/>
            <person name="Halligan D.L."/>
            <person name="Halpern A.L."/>
            <person name="Halter G.M."/>
            <person name="Han M.V."/>
            <person name="Heger A."/>
            <person name="Hillier L."/>
            <person name="Hinrichs A.S."/>
            <person name="Holmes I."/>
            <person name="Hoskins R.A."/>
            <person name="Hubisz M.J."/>
            <person name="Hultmark D."/>
            <person name="Huntley M.A."/>
            <person name="Jaffe D.B."/>
            <person name="Jagadeeshan S."/>
            <person name="Jeck W.R."/>
            <person name="Johnson J."/>
            <person name="Jones C.D."/>
            <person name="Jordan W.C."/>
            <person name="Karpen G.H."/>
            <person name="Kataoka E."/>
            <person name="Keightley P.D."/>
            <person name="Kheradpour P."/>
            <person name="Kirkness E.F."/>
            <person name="Koerich L.B."/>
            <person name="Kristiansen K."/>
            <person name="Kudrna D."/>
            <person name="Kulathinal R.J."/>
            <person name="Kumar S."/>
            <person name="Kwok R."/>
            <person name="Lander E."/>
            <person name="Langley C.H."/>
            <person name="Lapoint R."/>
            <person name="Lazzaro B.P."/>
            <person name="Lee S.J."/>
            <person name="Levesque L."/>
            <person name="Li R."/>
            <person name="Lin C.F."/>
            <person name="Lin M.F."/>
            <person name="Lindblad-Toh K."/>
            <person name="Llopart A."/>
            <person name="Long M."/>
            <person name="Low L."/>
            <person name="Lozovsky E."/>
            <person name="Lu J."/>
            <person name="Luo M."/>
            <person name="Machado C.A."/>
            <person name="Makalowski W."/>
            <person name="Marzo M."/>
            <person name="Matsuda M."/>
            <person name="Matzkin L."/>
            <person name="McAllister B."/>
            <person name="McBride C.S."/>
            <person name="McKernan B."/>
            <person name="McKernan K."/>
            <person name="Mendez-Lago M."/>
            <person name="Minx P."/>
            <person name="Mollenhauer M.U."/>
            <person name="Montooth K."/>
            <person name="Mount S.M."/>
            <person name="Mu X."/>
            <person name="Myers E."/>
            <person name="Negre B."/>
            <person name="Newfeld S."/>
            <person name="Nielsen R."/>
            <person name="Noor M.A."/>
            <person name="O'Grady P."/>
            <person name="Pachter L."/>
            <person name="Papaceit M."/>
            <person name="Parisi M.J."/>
            <person name="Parisi M."/>
            <person name="Parts L."/>
            <person name="Pedersen J.S."/>
            <person name="Pesole G."/>
            <person name="Phillippy A.M."/>
            <person name="Ponting C.P."/>
            <person name="Pop M."/>
            <person name="Porcelli D."/>
            <person name="Powell J.R."/>
            <person name="Prohaska S."/>
            <person name="Pruitt K."/>
            <person name="Puig M."/>
            <person name="Quesneville H."/>
            <person name="Ram K.R."/>
            <person name="Rand D."/>
            <person name="Rasmussen M.D."/>
            <person name="Reed L.K."/>
            <person name="Reenan R."/>
            <person name="Reily A."/>
            <person name="Remington K.A."/>
            <person name="Rieger T.T."/>
            <person name="Ritchie M.G."/>
            <person name="Robin C."/>
            <person name="Rogers Y.H."/>
            <person name="Rohde C."/>
            <person name="Rozas J."/>
            <person name="Rubenfield M.J."/>
            <person name="Ruiz A."/>
            <person name="Russo S."/>
            <person name="Salzberg S.L."/>
            <person name="Sanchez-Gracia A."/>
            <person name="Saranga D.J."/>
            <person name="Sato H."/>
            <person name="Schaeffer S.W."/>
            <person name="Schatz M.C."/>
            <person name="Schlenke T."/>
            <person name="Schwartz R."/>
            <person name="Segarra C."/>
            <person name="Singh R.S."/>
            <person name="Sirot L."/>
            <person name="Sirota M."/>
            <person name="Sisneros N.B."/>
            <person name="Smith C.D."/>
            <person name="Smith T.F."/>
            <person name="Spieth J."/>
            <person name="Stage D.E."/>
            <person name="Stark A."/>
            <person name="Stephan W."/>
            <person name="Strausberg R.L."/>
            <person name="Strempel S."/>
            <person name="Sturgill D."/>
            <person name="Sutton G."/>
            <person name="Sutton G.G."/>
            <person name="Tao W."/>
            <person name="Teichmann S."/>
            <person name="Tobari Y.N."/>
            <person name="Tomimura Y."/>
            <person name="Tsolas J.M."/>
            <person name="Valente V.L."/>
            <person name="Venter E."/>
            <person name="Venter J.C."/>
            <person name="Vicario S."/>
            <person name="Vieira F.G."/>
            <person name="Vilella A.J."/>
            <person name="Villasante A."/>
            <person name="Walenz B."/>
            <person name="Wang J."/>
            <person name="Wasserman M."/>
            <person name="Watts T."/>
            <person name="Wilson D."/>
            <person name="Wilson R.K."/>
            <person name="Wing R.A."/>
            <person name="Wolfner M.F."/>
            <person name="Wong A."/>
            <person name="Wong G.K."/>
            <person name="Wu C.I."/>
            <person name="Wu G."/>
            <person name="Yamamoto D."/>
            <person name="Yang H.P."/>
            <person name="Yang S.P."/>
            <person name="Yorke J.A."/>
            <person name="Yoshida K."/>
            <person name="Zdobnov E."/>
            <person name="Zhang P."/>
            <person name="Zhang Y."/>
            <person name="Zimin A.V."/>
            <person name="Baldwin J."/>
            <person name="Abdouelleil A."/>
            <person name="Abdulkadir J."/>
            <person name="Abebe A."/>
            <person name="Abera B."/>
            <person name="Abreu J."/>
            <person name="Acer S.C."/>
            <person name="Aftuck L."/>
            <person name="Alexander A."/>
            <person name="An P."/>
            <person name="Anderson E."/>
            <person name="Anderson S."/>
            <person name="Arachi H."/>
            <person name="Azer M."/>
            <person name="Bachantsang P."/>
            <person name="Barry A."/>
            <person name="Bayul T."/>
            <person name="Berlin A."/>
            <person name="Bessette D."/>
            <person name="Bloom T."/>
            <person name="Blye J."/>
            <person name="Boguslavskiy L."/>
            <person name="Bonnet C."/>
            <person name="Boukhgalter B."/>
            <person name="Bourzgui I."/>
            <person name="Brown A."/>
            <person name="Cahill P."/>
            <person name="Channer S."/>
            <person name="Cheshatsang Y."/>
            <person name="Chuda L."/>
            <person name="Citroen M."/>
            <person name="Collymore A."/>
            <person name="Cooke P."/>
            <person name="Costello M."/>
            <person name="D'Aco K."/>
            <person name="Daza R."/>
            <person name="De Haan G."/>
            <person name="DeGray S."/>
            <person name="DeMaso C."/>
            <person name="Dhargay N."/>
            <person name="Dooley K."/>
            <person name="Dooley E."/>
            <person name="Doricent M."/>
            <person name="Dorje P."/>
            <person name="Dorjee K."/>
            <person name="Dupes A."/>
            <person name="Elong R."/>
            <person name="Falk J."/>
            <person name="Farina A."/>
            <person name="Faro S."/>
            <person name="Ferguson D."/>
            <person name="Fisher S."/>
            <person name="Foley C.D."/>
            <person name="Franke A."/>
            <person name="Friedrich D."/>
            <person name="Gadbois L."/>
            <person name="Gearin G."/>
            <person name="Gearin C.R."/>
            <person name="Giannoukos G."/>
            <person name="Goode T."/>
            <person name="Graham J."/>
            <person name="Grandbois E."/>
            <person name="Grewal S."/>
            <person name="Gyaltsen K."/>
            <person name="Hafez N."/>
            <person name="Hagos B."/>
            <person name="Hall J."/>
            <person name="Henson C."/>
            <person name="Hollinger A."/>
            <person name="Honan T."/>
            <person name="Huard M.D."/>
            <person name="Hughes L."/>
            <person name="Hurhula B."/>
            <person name="Husby M.E."/>
            <person name="Kamat A."/>
            <person name="Kanga B."/>
            <person name="Kashin S."/>
            <person name="Khazanovich D."/>
            <person name="Kisner P."/>
            <person name="Lance K."/>
            <person name="Lara M."/>
            <person name="Lee W."/>
            <person name="Lennon N."/>
            <person name="Letendre F."/>
            <person name="LeVine R."/>
            <person name="Lipovsky A."/>
            <person name="Liu X."/>
            <person name="Liu J."/>
            <person name="Liu S."/>
            <person name="Lokyitsang T."/>
            <person name="Lokyitsang Y."/>
            <person name="Lubonja R."/>
            <person name="Lui A."/>
            <person name="MacDonald P."/>
            <person name="Magnisalis V."/>
            <person name="Maru K."/>
            <person name="Matthews C."/>
            <person name="McCusker W."/>
            <person name="McDonough S."/>
            <person name="Mehta T."/>
            <person name="Meldrim J."/>
            <person name="Meneus L."/>
            <person name="Mihai O."/>
            <person name="Mihalev A."/>
            <person name="Mihova T."/>
            <person name="Mittelman R."/>
            <person name="Mlenga V."/>
            <person name="Montmayeur A."/>
            <person name="Mulrain L."/>
            <person name="Navidi A."/>
            <person name="Naylor J."/>
            <person name="Negash T."/>
            <person name="Nguyen T."/>
            <person name="Nguyen N."/>
            <person name="Nicol R."/>
            <person name="Norbu C."/>
            <person name="Norbu N."/>
            <person name="Novod N."/>
            <person name="O'Neill B."/>
            <person name="Osman S."/>
            <person name="Markiewicz E."/>
            <person name="Oyono O.L."/>
            <person name="Patti C."/>
            <person name="Phunkhang P."/>
            <person name="Pierre F."/>
            <person name="Priest M."/>
            <person name="Raghuraman S."/>
            <person name="Rege F."/>
            <person name="Reyes R."/>
            <person name="Rise C."/>
            <person name="Rogov P."/>
            <person name="Ross K."/>
            <person name="Ryan E."/>
            <person name="Settipalli S."/>
            <person name="Shea T."/>
            <person name="Sherpa N."/>
            <person name="Shi L."/>
            <person name="Shih D."/>
            <person name="Sparrow T."/>
            <person name="Spaulding J."/>
            <person name="Stalker J."/>
            <person name="Stange-Thomann N."/>
            <person name="Stavropoulos S."/>
            <person name="Stone C."/>
            <person name="Strader C."/>
            <person name="Tesfaye S."/>
            <person name="Thomson T."/>
            <person name="Thoulutsang Y."/>
            <person name="Thoulutsang D."/>
            <person name="Topham K."/>
            <person name="Topping I."/>
            <person name="Tsamla T."/>
            <person name="Vassiliev H."/>
            <person name="Vo A."/>
            <person name="Wangchuk T."/>
            <person name="Wangdi T."/>
            <person name="Weiand M."/>
            <person name="Wilkinson J."/>
            <person name="Wilson A."/>
            <person name="Yadav S."/>
            <person name="Young G."/>
            <person name="Yu Q."/>
            <person name="Zembek L."/>
            <person name="Zhong D."/>
            <person name="Zimmer A."/>
            <person name="Zwirko Z."/>
            <person name="Jaffe D.B."/>
            <person name="Alvarez P."/>
            <person name="Brockman W."/>
            <person name="Butler J."/>
            <person name="Chin C."/>
            <person name="Gnerre S."/>
            <person name="Grabherr M."/>
            <person name="Kleber M."/>
            <person name="Mauceli E."/>
            <person name="MacCallum I."/>
        </authorList>
    </citation>
    <scope>NUCLEOTIDE SEQUENCE [LARGE SCALE GENOMIC DNA]</scope>
    <source>
        <strain evidence="13">Tai18E2 / Tucson 14021-0261.01</strain>
    </source>
</reference>
<dbReference type="EMBL" id="CM000160">
    <property type="protein sequence ID" value="KRK02703.1"/>
    <property type="molecule type" value="Genomic_DNA"/>
</dbReference>
<dbReference type="Pfam" id="PF02466">
    <property type="entry name" value="Tim17"/>
    <property type="match status" value="1"/>
</dbReference>
<evidence type="ECO:0000256" key="7">
    <source>
        <dbReference type="ARBA" id="ARBA00022927"/>
    </source>
</evidence>
<evidence type="ECO:0000256" key="4">
    <source>
        <dbReference type="ARBA" id="ARBA00022448"/>
    </source>
</evidence>
<evidence type="ECO:0000256" key="2">
    <source>
        <dbReference type="ARBA" id="ARBA00004448"/>
    </source>
</evidence>
<comment type="subcellular location">
    <subcellularLocation>
        <location evidence="2">Mitochondrion inner membrane</location>
        <topology evidence="2">Multi-pass membrane protein</topology>
    </subcellularLocation>
</comment>
<comment type="similarity">
    <text evidence="3">Belongs to the Tim17/Tim22/Tim23 family.</text>
</comment>
<dbReference type="KEGG" id="dya:Dyak_GE25459"/>
<evidence type="ECO:0000313" key="12">
    <source>
        <dbReference type="EMBL" id="KRK02703.1"/>
    </source>
</evidence>
<name>A0A0R1E0S2_DROYA</name>
<evidence type="ECO:0000256" key="3">
    <source>
        <dbReference type="ARBA" id="ARBA00008444"/>
    </source>
</evidence>
<protein>
    <submittedName>
        <fullName evidence="12">Uncharacterized protein, isoform B</fullName>
        <ecNumber evidence="12">3.6.3.51</ecNumber>
    </submittedName>
</protein>
<keyword evidence="7" id="KW-0653">Protein transport</keyword>
<dbReference type="EC" id="3.6.3.51" evidence="12"/>
<keyword evidence="4" id="KW-0813">Transport</keyword>
<sequence length="191" mass="20247">MAEYSREPCPFRIVEDCGGAFGMGALGGGVFQAIKGFRNAPSGLKYRLSGGLAAVRARSGLVGGNFAVWGATFSAIDCSLVHFRKKEDPWNAIISGATTGGILAARTGLTSMLSSALVGGALLALIEGVGIAASRYSAYSYRQVSPVERQDLHKQEFLRQHSGDSSFVANYGPVRHIYIHSLKSSRSIVAF</sequence>
<evidence type="ECO:0000313" key="13">
    <source>
        <dbReference type="Proteomes" id="UP000002282"/>
    </source>
</evidence>
<gene>
    <name evidence="12" type="primary">Dyak\GE25459</name>
    <name evidence="12" type="synonym">dyak_GLEANR_9088</name>
    <name evidence="12" type="synonym">GE25459</name>
    <name evidence="12" type="ORF">Dyak_GE25459</name>
</gene>
<keyword evidence="10" id="KW-0496">Mitochondrion</keyword>
<dbReference type="GO" id="GO:0030150">
    <property type="term" value="P:protein import into mitochondrial matrix"/>
    <property type="evidence" value="ECO:0007669"/>
    <property type="project" value="TreeGrafter"/>
</dbReference>
<dbReference type="GO" id="GO:0005744">
    <property type="term" value="C:TIM23 mitochondrial import inner membrane translocase complex"/>
    <property type="evidence" value="ECO:0007669"/>
    <property type="project" value="TreeGrafter"/>
</dbReference>
<dbReference type="PANTHER" id="PTHR10485:SF0">
    <property type="entry name" value="AT05822P-RELATED"/>
    <property type="match status" value="1"/>
</dbReference>
<proteinExistence type="inferred from homology"/>
<keyword evidence="13" id="KW-1185">Reference proteome</keyword>
<evidence type="ECO:0000256" key="10">
    <source>
        <dbReference type="ARBA" id="ARBA00023128"/>
    </source>
</evidence>
<accession>A0A0R1E0S2</accession>
<comment type="function">
    <text evidence="1">Essential component of the TIM23 complex, a complex that mediates the translocation of transit peptide-containing proteins across the mitochondrial inner membrane.</text>
</comment>
<dbReference type="GO" id="GO:0008320">
    <property type="term" value="F:protein transmembrane transporter activity"/>
    <property type="evidence" value="ECO:0007669"/>
    <property type="project" value="TreeGrafter"/>
</dbReference>
<dbReference type="GO" id="GO:0016787">
    <property type="term" value="F:hydrolase activity"/>
    <property type="evidence" value="ECO:0007669"/>
    <property type="project" value="UniProtKB-KW"/>
</dbReference>